<dbReference type="OrthoDB" id="5290748at2"/>
<accession>A0A151CE60</accession>
<keyword evidence="5" id="KW-0004">4Fe-4S</keyword>
<sequence>MKNLHNALLLKQLYQLKQLGYKYTNITPYQEEKIDLSLPNTLESLQKQALNCHLCDLSKSRQKVVFGEGNPHADILIIGEGPGATEDSTGKPFVGRSGELLSKMLENVLGLKRADVYITNIVKCRPPNNRVPTPTEAHTCQPYLLKQIELIKPKLILTLGATAYHYLTGDDTGITKVRGSVHTYGAATLIPTYHPSYLLRNPSAKKEVFEDLLKIKELMKKF</sequence>
<feature type="domain" description="Uracil-DNA glycosylase-like" evidence="12">
    <location>
        <begin position="66"/>
        <end position="213"/>
    </location>
</feature>
<comment type="catalytic activity">
    <reaction evidence="1">
        <text>Hydrolyzes single-stranded DNA or mismatched double-stranded DNA and polynucleotides, releasing free uracil.</text>
        <dbReference type="EC" id="3.2.2.27"/>
    </reaction>
</comment>
<evidence type="ECO:0000256" key="9">
    <source>
        <dbReference type="ARBA" id="ARBA00023004"/>
    </source>
</evidence>
<dbReference type="SMART" id="SM00987">
    <property type="entry name" value="UreE_C"/>
    <property type="match status" value="1"/>
</dbReference>
<dbReference type="GO" id="GO:0004844">
    <property type="term" value="F:uracil DNA N-glycosylase activity"/>
    <property type="evidence" value="ECO:0007669"/>
    <property type="project" value="UniProtKB-EC"/>
</dbReference>
<evidence type="ECO:0000256" key="3">
    <source>
        <dbReference type="ARBA" id="ARBA00012030"/>
    </source>
</evidence>
<dbReference type="NCBIfam" id="TIGR00758">
    <property type="entry name" value="UDG_fam4"/>
    <property type="match status" value="1"/>
</dbReference>
<dbReference type="InterPro" id="IPR051536">
    <property type="entry name" value="UDG_Type-4/5"/>
</dbReference>
<evidence type="ECO:0000313" key="13">
    <source>
        <dbReference type="EMBL" id="KYJ85805.1"/>
    </source>
</evidence>
<evidence type="ECO:0000256" key="4">
    <source>
        <dbReference type="ARBA" id="ARBA00019403"/>
    </source>
</evidence>
<name>A0A151CE60_9BACT</name>
<dbReference type="GO" id="GO:0046872">
    <property type="term" value="F:metal ion binding"/>
    <property type="evidence" value="ECO:0007669"/>
    <property type="project" value="UniProtKB-KW"/>
</dbReference>
<keyword evidence="8" id="KW-0378">Hydrolase</keyword>
<keyword evidence="7" id="KW-0227">DNA damage</keyword>
<evidence type="ECO:0000313" key="14">
    <source>
        <dbReference type="Proteomes" id="UP000075359"/>
    </source>
</evidence>
<dbReference type="EMBL" id="LNKT01000067">
    <property type="protein sequence ID" value="KYJ85805.1"/>
    <property type="molecule type" value="Genomic_DNA"/>
</dbReference>
<comment type="similarity">
    <text evidence="2">Belongs to the uracil-DNA glycosylase (UDG) superfamily. Type 4 (UDGa) family.</text>
</comment>
<organism evidence="13 14">
    <name type="scientific">Sulfurovum riftiae</name>
    <dbReference type="NCBI Taxonomy" id="1630136"/>
    <lineage>
        <taxon>Bacteria</taxon>
        <taxon>Pseudomonadati</taxon>
        <taxon>Campylobacterota</taxon>
        <taxon>Epsilonproteobacteria</taxon>
        <taxon>Campylobacterales</taxon>
        <taxon>Sulfurovaceae</taxon>
        <taxon>Sulfurovum</taxon>
    </lineage>
</organism>
<keyword evidence="6" id="KW-0479">Metal-binding</keyword>
<evidence type="ECO:0000256" key="10">
    <source>
        <dbReference type="ARBA" id="ARBA00023014"/>
    </source>
</evidence>
<dbReference type="SMART" id="SM00986">
    <property type="entry name" value="UDG"/>
    <property type="match status" value="1"/>
</dbReference>
<dbReference type="CDD" id="cd10030">
    <property type="entry name" value="UDG-F4_TTUDGA_SPO1dp_like"/>
    <property type="match status" value="1"/>
</dbReference>
<protein>
    <recommendedName>
        <fullName evidence="4">Type-4 uracil-DNA glycosylase</fullName>
        <ecNumber evidence="3">3.2.2.27</ecNumber>
    </recommendedName>
</protein>
<evidence type="ECO:0000256" key="7">
    <source>
        <dbReference type="ARBA" id="ARBA00022763"/>
    </source>
</evidence>
<dbReference type="STRING" id="1630136.AS592_03445"/>
<keyword evidence="14" id="KW-1185">Reference proteome</keyword>
<dbReference type="EC" id="3.2.2.27" evidence="3"/>
<dbReference type="InterPro" id="IPR005122">
    <property type="entry name" value="Uracil-DNA_glycosylase-like"/>
</dbReference>
<dbReference type="RefSeq" id="WP_067332268.1">
    <property type="nucleotide sequence ID" value="NZ_LNKT01000067.1"/>
</dbReference>
<dbReference type="GO" id="GO:0006281">
    <property type="term" value="P:DNA repair"/>
    <property type="evidence" value="ECO:0007669"/>
    <property type="project" value="UniProtKB-KW"/>
</dbReference>
<evidence type="ECO:0000256" key="5">
    <source>
        <dbReference type="ARBA" id="ARBA00022485"/>
    </source>
</evidence>
<evidence type="ECO:0000256" key="6">
    <source>
        <dbReference type="ARBA" id="ARBA00022723"/>
    </source>
</evidence>
<dbReference type="InterPro" id="IPR036895">
    <property type="entry name" value="Uracil-DNA_glycosylase-like_sf"/>
</dbReference>
<keyword evidence="11" id="KW-0234">DNA repair</keyword>
<evidence type="ECO:0000256" key="11">
    <source>
        <dbReference type="ARBA" id="ARBA00023204"/>
    </source>
</evidence>
<evidence type="ECO:0000256" key="1">
    <source>
        <dbReference type="ARBA" id="ARBA00001400"/>
    </source>
</evidence>
<dbReference type="SUPFAM" id="SSF52141">
    <property type="entry name" value="Uracil-DNA glycosylase-like"/>
    <property type="match status" value="1"/>
</dbReference>
<dbReference type="Proteomes" id="UP000075359">
    <property type="component" value="Unassembled WGS sequence"/>
</dbReference>
<reference evidence="13 14" key="1">
    <citation type="submission" date="2015-11" db="EMBL/GenBank/DDBJ databases">
        <title>Draft genome of Sulfurovum riftiae 1812E, a member of the Epsilonproteobacteria isolated from the tube of the deep-sea hydrothermal vent tubewom Riftia pachyptila.</title>
        <authorList>
            <person name="Vetriani C."/>
            <person name="Giovannelli D."/>
        </authorList>
    </citation>
    <scope>NUCLEOTIDE SEQUENCE [LARGE SCALE GENOMIC DNA]</scope>
    <source>
        <strain evidence="13 14">1812E</strain>
    </source>
</reference>
<dbReference type="AlphaFoldDB" id="A0A151CE60"/>
<dbReference type="GO" id="GO:0051539">
    <property type="term" value="F:4 iron, 4 sulfur cluster binding"/>
    <property type="evidence" value="ECO:0007669"/>
    <property type="project" value="UniProtKB-KW"/>
</dbReference>
<dbReference type="PANTHER" id="PTHR33693">
    <property type="entry name" value="TYPE-5 URACIL-DNA GLYCOSYLASE"/>
    <property type="match status" value="1"/>
</dbReference>
<evidence type="ECO:0000256" key="2">
    <source>
        <dbReference type="ARBA" id="ARBA00006521"/>
    </source>
</evidence>
<dbReference type="Pfam" id="PF03167">
    <property type="entry name" value="UDG"/>
    <property type="match status" value="1"/>
</dbReference>
<dbReference type="InterPro" id="IPR005273">
    <property type="entry name" value="Ura-DNA_glyco_family4"/>
</dbReference>
<proteinExistence type="inferred from homology"/>
<dbReference type="PANTHER" id="PTHR33693:SF1">
    <property type="entry name" value="TYPE-4 URACIL-DNA GLYCOSYLASE"/>
    <property type="match status" value="1"/>
</dbReference>
<dbReference type="Gene3D" id="3.40.470.10">
    <property type="entry name" value="Uracil-DNA glycosylase-like domain"/>
    <property type="match status" value="1"/>
</dbReference>
<comment type="caution">
    <text evidence="13">The sequence shown here is derived from an EMBL/GenBank/DDBJ whole genome shotgun (WGS) entry which is preliminary data.</text>
</comment>
<keyword evidence="9" id="KW-0408">Iron</keyword>
<gene>
    <name evidence="13" type="ORF">AS592_03445</name>
</gene>
<evidence type="ECO:0000256" key="8">
    <source>
        <dbReference type="ARBA" id="ARBA00022801"/>
    </source>
</evidence>
<keyword evidence="10" id="KW-0411">Iron-sulfur</keyword>
<evidence type="ECO:0000259" key="12">
    <source>
        <dbReference type="SMART" id="SM00986"/>
    </source>
</evidence>